<proteinExistence type="predicted"/>
<name>A0A0A9AZZ8_ARUDO</name>
<accession>A0A0A9AZZ8</accession>
<reference evidence="1" key="2">
    <citation type="journal article" date="2015" name="Data Brief">
        <title>Shoot transcriptome of the giant reed, Arundo donax.</title>
        <authorList>
            <person name="Barrero R.A."/>
            <person name="Guerrero F.D."/>
            <person name="Moolhuijzen P."/>
            <person name="Goolsby J.A."/>
            <person name="Tidwell J."/>
            <person name="Bellgard S.E."/>
            <person name="Bellgard M.I."/>
        </authorList>
    </citation>
    <scope>NUCLEOTIDE SEQUENCE</scope>
    <source>
        <tissue evidence="1">Shoot tissue taken approximately 20 cm above the soil surface</tissue>
    </source>
</reference>
<dbReference type="EMBL" id="GBRH01240561">
    <property type="protein sequence ID" value="JAD57334.1"/>
    <property type="molecule type" value="Transcribed_RNA"/>
</dbReference>
<organism evidence="1">
    <name type="scientific">Arundo donax</name>
    <name type="common">Giant reed</name>
    <name type="synonym">Donax arundinaceus</name>
    <dbReference type="NCBI Taxonomy" id="35708"/>
    <lineage>
        <taxon>Eukaryota</taxon>
        <taxon>Viridiplantae</taxon>
        <taxon>Streptophyta</taxon>
        <taxon>Embryophyta</taxon>
        <taxon>Tracheophyta</taxon>
        <taxon>Spermatophyta</taxon>
        <taxon>Magnoliopsida</taxon>
        <taxon>Liliopsida</taxon>
        <taxon>Poales</taxon>
        <taxon>Poaceae</taxon>
        <taxon>PACMAD clade</taxon>
        <taxon>Arundinoideae</taxon>
        <taxon>Arundineae</taxon>
        <taxon>Arundo</taxon>
    </lineage>
</organism>
<dbReference type="AlphaFoldDB" id="A0A0A9AZZ8"/>
<protein>
    <submittedName>
        <fullName evidence="1">Uncharacterized protein</fullName>
    </submittedName>
</protein>
<sequence length="23" mass="2817">MKQAISTRNQLKEWNLFARTPRQ</sequence>
<evidence type="ECO:0000313" key="1">
    <source>
        <dbReference type="EMBL" id="JAD57334.1"/>
    </source>
</evidence>
<reference evidence="1" key="1">
    <citation type="submission" date="2014-09" db="EMBL/GenBank/DDBJ databases">
        <authorList>
            <person name="Magalhaes I.L.F."/>
            <person name="Oliveira U."/>
            <person name="Santos F.R."/>
            <person name="Vidigal T.H.D.A."/>
            <person name="Brescovit A.D."/>
            <person name="Santos A.J."/>
        </authorList>
    </citation>
    <scope>NUCLEOTIDE SEQUENCE</scope>
    <source>
        <tissue evidence="1">Shoot tissue taken approximately 20 cm above the soil surface</tissue>
    </source>
</reference>